<dbReference type="Gene3D" id="2.160.20.120">
    <property type="match status" value="1"/>
</dbReference>
<keyword evidence="3" id="KW-1185">Reference proteome</keyword>
<protein>
    <submittedName>
        <fullName evidence="2">Head GIN domain-containing protein</fullName>
    </submittedName>
</protein>
<dbReference type="InterPro" id="IPR021255">
    <property type="entry name" value="DUF2807"/>
</dbReference>
<accession>A0ABV9N5T1</accession>
<sequence>MRTFVVLLVFISGILGAQNPIEKTVGEFKELKAYDLIEVQLIKSNENKVSISGRNASDVVAVNKNGVLKIRMNIEESFDGNKTKVKLYYTHVDILDANEGAYIYSDEPIEQFDLIVKAQEGSIINAPIKTSFLDIKSTTGSTIELIGSSKKQKVTINTGGIYKAEKVSTELTEVSIVAAGEAYINASKQVDVKIRIGGDVYIYGNPEIVNENTALGGRVKRMN</sequence>
<dbReference type="EMBL" id="JBHSGP010000014">
    <property type="protein sequence ID" value="MFC4722831.1"/>
    <property type="molecule type" value="Genomic_DNA"/>
</dbReference>
<organism evidence="2 3">
    <name type="scientific">Geojedonia litorea</name>
    <dbReference type="NCBI Taxonomy" id="1268269"/>
    <lineage>
        <taxon>Bacteria</taxon>
        <taxon>Pseudomonadati</taxon>
        <taxon>Bacteroidota</taxon>
        <taxon>Flavobacteriia</taxon>
        <taxon>Flavobacteriales</taxon>
        <taxon>Flavobacteriaceae</taxon>
        <taxon>Geojedonia</taxon>
    </lineage>
</organism>
<proteinExistence type="predicted"/>
<dbReference type="RefSeq" id="WP_387963681.1">
    <property type="nucleotide sequence ID" value="NZ_JBHSGP010000014.1"/>
</dbReference>
<reference evidence="3" key="1">
    <citation type="journal article" date="2019" name="Int. J. Syst. Evol. Microbiol.">
        <title>The Global Catalogue of Microorganisms (GCM) 10K type strain sequencing project: providing services to taxonomists for standard genome sequencing and annotation.</title>
        <authorList>
            <consortium name="The Broad Institute Genomics Platform"/>
            <consortium name="The Broad Institute Genome Sequencing Center for Infectious Disease"/>
            <person name="Wu L."/>
            <person name="Ma J."/>
        </authorList>
    </citation>
    <scope>NUCLEOTIDE SEQUENCE [LARGE SCALE GENOMIC DNA]</scope>
    <source>
        <strain evidence="3">CCUG 63682</strain>
    </source>
</reference>
<dbReference type="Proteomes" id="UP001595953">
    <property type="component" value="Unassembled WGS sequence"/>
</dbReference>
<evidence type="ECO:0000313" key="3">
    <source>
        <dbReference type="Proteomes" id="UP001595953"/>
    </source>
</evidence>
<dbReference type="Pfam" id="PF10988">
    <property type="entry name" value="DUF2807"/>
    <property type="match status" value="1"/>
</dbReference>
<comment type="caution">
    <text evidence="2">The sequence shown here is derived from an EMBL/GenBank/DDBJ whole genome shotgun (WGS) entry which is preliminary data.</text>
</comment>
<gene>
    <name evidence="2" type="ORF">ACFO5O_10895</name>
</gene>
<evidence type="ECO:0000313" key="2">
    <source>
        <dbReference type="EMBL" id="MFC4722831.1"/>
    </source>
</evidence>
<evidence type="ECO:0000259" key="1">
    <source>
        <dbReference type="Pfam" id="PF10988"/>
    </source>
</evidence>
<feature type="domain" description="Putative auto-transporter adhesin head GIN" evidence="1">
    <location>
        <begin position="27"/>
        <end position="206"/>
    </location>
</feature>
<name>A0ABV9N5T1_9FLAO</name>